<comment type="caution">
    <text evidence="17">The sequence shown here is derived from an EMBL/GenBank/DDBJ whole genome shotgun (WGS) entry which is preliminary data.</text>
</comment>
<dbReference type="SUPFAM" id="SSF55186">
    <property type="entry name" value="ThrRS/AlaRS common domain"/>
    <property type="match status" value="1"/>
</dbReference>
<dbReference type="SMART" id="SM00863">
    <property type="entry name" value="tRNA_SAD"/>
    <property type="match status" value="1"/>
</dbReference>
<dbReference type="EC" id="6.1.1.7" evidence="4"/>
<dbReference type="Gene3D" id="3.30.980.10">
    <property type="entry name" value="Threonyl-trna Synthetase, Chain A, domain 2"/>
    <property type="match status" value="1"/>
</dbReference>
<accession>A0A841L0H2</accession>
<evidence type="ECO:0000313" key="17">
    <source>
        <dbReference type="EMBL" id="MBB6215889.1"/>
    </source>
</evidence>
<dbReference type="Pfam" id="PF01411">
    <property type="entry name" value="tRNA-synt_2c"/>
    <property type="match status" value="1"/>
</dbReference>
<evidence type="ECO:0000256" key="13">
    <source>
        <dbReference type="ARBA" id="ARBA00022917"/>
    </source>
</evidence>
<evidence type="ECO:0000256" key="1">
    <source>
        <dbReference type="ARBA" id="ARBA00001947"/>
    </source>
</evidence>
<evidence type="ECO:0000256" key="3">
    <source>
        <dbReference type="ARBA" id="ARBA00008226"/>
    </source>
</evidence>
<evidence type="ECO:0000256" key="5">
    <source>
        <dbReference type="ARBA" id="ARBA00017959"/>
    </source>
</evidence>
<keyword evidence="10" id="KW-0862">Zinc</keyword>
<dbReference type="Pfam" id="PF07973">
    <property type="entry name" value="tRNA_SAD"/>
    <property type="match status" value="1"/>
</dbReference>
<dbReference type="InterPro" id="IPR018164">
    <property type="entry name" value="Ala-tRNA-synth_IIc_N"/>
</dbReference>
<dbReference type="InterPro" id="IPR018163">
    <property type="entry name" value="Thr/Ala-tRNA-synth_IIc_edit"/>
</dbReference>
<evidence type="ECO:0000256" key="6">
    <source>
        <dbReference type="ARBA" id="ARBA00022555"/>
    </source>
</evidence>
<reference evidence="17 18" key="1">
    <citation type="submission" date="2020-08" db="EMBL/GenBank/DDBJ databases">
        <title>Genomic Encyclopedia of Type Strains, Phase IV (KMG-IV): sequencing the most valuable type-strain genomes for metagenomic binning, comparative biology and taxonomic classification.</title>
        <authorList>
            <person name="Goeker M."/>
        </authorList>
    </citation>
    <scope>NUCLEOTIDE SEQUENCE [LARGE SCALE GENOMIC DNA]</scope>
    <source>
        <strain evidence="17 18">DSM 103526</strain>
    </source>
</reference>
<name>A0A841L0H2_9FIRM</name>
<organism evidence="17 18">
    <name type="scientific">Anaerosolibacter carboniphilus</name>
    <dbReference type="NCBI Taxonomy" id="1417629"/>
    <lineage>
        <taxon>Bacteria</taxon>
        <taxon>Bacillati</taxon>
        <taxon>Bacillota</taxon>
        <taxon>Clostridia</taxon>
        <taxon>Peptostreptococcales</taxon>
        <taxon>Thermotaleaceae</taxon>
        <taxon>Anaerosolibacter</taxon>
    </lineage>
</organism>
<evidence type="ECO:0000256" key="11">
    <source>
        <dbReference type="ARBA" id="ARBA00022840"/>
    </source>
</evidence>
<sequence>MTKKLYHENVYLKEFTADILSILEKEGKYHVILDQSAFYPEGGGQPHDQGWIEDSEVEYVYEENHQIYHVVNIPPEKLIHAKCKIDWKRRFDHMQQHLGQHILSSAFDKLFDAATVGFHLGTEYITIDITLGNITKQQIEKAEYLSNQVIWNNLHVKQLYPDPETLKALPLRKQPKVTENIRIVEIDQVDYSPCGGTHPSQTGEVGIIKIRRWEKIRDTTRIEFVCGNRALKDYTWKNDQINTLSNLFSVKDQDTQIAVEKMYSENQTMKKDLKSMHDQLMVYEAKALYDQAEVSKTVRIIHRVFEQRDFGELRQLAAKIVSNPNVVVLFGTKDNEKAQIVLSRSSEININMNELFKEISPLINGKGGGNPQTAQGGGNEVSNLGSSLLAAQNIIMKRYLA</sequence>
<gene>
    <name evidence="17" type="ORF">HNQ80_001980</name>
</gene>
<evidence type="ECO:0000256" key="7">
    <source>
        <dbReference type="ARBA" id="ARBA00022598"/>
    </source>
</evidence>
<evidence type="ECO:0000256" key="15">
    <source>
        <dbReference type="ARBA" id="ARBA00032577"/>
    </source>
</evidence>
<dbReference type="Proteomes" id="UP000579281">
    <property type="component" value="Unassembled WGS sequence"/>
</dbReference>
<dbReference type="GO" id="GO:0000049">
    <property type="term" value="F:tRNA binding"/>
    <property type="evidence" value="ECO:0007669"/>
    <property type="project" value="UniProtKB-KW"/>
</dbReference>
<keyword evidence="11" id="KW-0067">ATP-binding</keyword>
<feature type="domain" description="Alanyl-transfer RNA synthetases family profile" evidence="16">
    <location>
        <begin position="1"/>
        <end position="236"/>
    </location>
</feature>
<dbReference type="GO" id="GO:0006419">
    <property type="term" value="P:alanyl-tRNA aminoacylation"/>
    <property type="evidence" value="ECO:0007669"/>
    <property type="project" value="InterPro"/>
</dbReference>
<dbReference type="InterPro" id="IPR051335">
    <property type="entry name" value="Alanyl-tRNA_Editing_Enzymes"/>
</dbReference>
<evidence type="ECO:0000256" key="12">
    <source>
        <dbReference type="ARBA" id="ARBA00022884"/>
    </source>
</evidence>
<dbReference type="GO" id="GO:0046872">
    <property type="term" value="F:metal ion binding"/>
    <property type="evidence" value="ECO:0007669"/>
    <property type="project" value="UniProtKB-KW"/>
</dbReference>
<comment type="subcellular location">
    <subcellularLocation>
        <location evidence="2">Cytoplasm</location>
    </subcellularLocation>
</comment>
<dbReference type="GO" id="GO:0004813">
    <property type="term" value="F:alanine-tRNA ligase activity"/>
    <property type="evidence" value="ECO:0007669"/>
    <property type="project" value="UniProtKB-EC"/>
</dbReference>
<dbReference type="PANTHER" id="PTHR43462">
    <property type="entry name" value="ALANYL-TRNA EDITING PROTEIN"/>
    <property type="match status" value="1"/>
</dbReference>
<keyword evidence="12" id="KW-0694">RNA-binding</keyword>
<dbReference type="EMBL" id="JACHEN010000011">
    <property type="protein sequence ID" value="MBB6215889.1"/>
    <property type="molecule type" value="Genomic_DNA"/>
</dbReference>
<keyword evidence="9" id="KW-0547">Nucleotide-binding</keyword>
<dbReference type="InterPro" id="IPR009000">
    <property type="entry name" value="Transl_B-barrel_sf"/>
</dbReference>
<proteinExistence type="inferred from homology"/>
<keyword evidence="8" id="KW-0479">Metal-binding</keyword>
<dbReference type="InterPro" id="IPR003156">
    <property type="entry name" value="DHHA1_dom"/>
</dbReference>
<dbReference type="InterPro" id="IPR012947">
    <property type="entry name" value="tRNA_SAD"/>
</dbReference>
<protein>
    <recommendedName>
        <fullName evidence="5">Alanine--tRNA ligase</fullName>
        <ecNumber evidence="4">6.1.1.7</ecNumber>
    </recommendedName>
    <alternativeName>
        <fullName evidence="15">Alanyl-tRNA synthetase</fullName>
    </alternativeName>
</protein>
<evidence type="ECO:0000256" key="10">
    <source>
        <dbReference type="ARBA" id="ARBA00022833"/>
    </source>
</evidence>
<evidence type="ECO:0000259" key="16">
    <source>
        <dbReference type="PROSITE" id="PS50860"/>
    </source>
</evidence>
<dbReference type="Gene3D" id="2.40.30.130">
    <property type="match status" value="1"/>
</dbReference>
<keyword evidence="7 17" id="KW-0436">Ligase</keyword>
<dbReference type="InterPro" id="IPR018165">
    <property type="entry name" value="Ala-tRNA-synth_IIc_core"/>
</dbReference>
<evidence type="ECO:0000256" key="9">
    <source>
        <dbReference type="ARBA" id="ARBA00022741"/>
    </source>
</evidence>
<evidence type="ECO:0000256" key="2">
    <source>
        <dbReference type="ARBA" id="ARBA00004496"/>
    </source>
</evidence>
<comment type="cofactor">
    <cofactor evidence="1">
        <name>Zn(2+)</name>
        <dbReference type="ChEBI" id="CHEBI:29105"/>
    </cofactor>
</comment>
<dbReference type="Pfam" id="PF02272">
    <property type="entry name" value="DHHA1"/>
    <property type="match status" value="1"/>
</dbReference>
<dbReference type="PANTHER" id="PTHR43462:SF1">
    <property type="entry name" value="ALANYL-TRNA EDITING PROTEIN AARSD1"/>
    <property type="match status" value="1"/>
</dbReference>
<dbReference type="GO" id="GO:0002161">
    <property type="term" value="F:aminoacyl-tRNA deacylase activity"/>
    <property type="evidence" value="ECO:0007669"/>
    <property type="project" value="UniProtKB-ARBA"/>
</dbReference>
<evidence type="ECO:0000256" key="8">
    <source>
        <dbReference type="ARBA" id="ARBA00022723"/>
    </source>
</evidence>
<dbReference type="PROSITE" id="PS50860">
    <property type="entry name" value="AA_TRNA_LIGASE_II_ALA"/>
    <property type="match status" value="1"/>
</dbReference>
<evidence type="ECO:0000256" key="4">
    <source>
        <dbReference type="ARBA" id="ARBA00013168"/>
    </source>
</evidence>
<evidence type="ECO:0000256" key="14">
    <source>
        <dbReference type="ARBA" id="ARBA00023146"/>
    </source>
</evidence>
<keyword evidence="18" id="KW-1185">Reference proteome</keyword>
<comment type="similarity">
    <text evidence="3">Belongs to the class-II aminoacyl-tRNA synthetase family.</text>
</comment>
<keyword evidence="13" id="KW-0648">Protein biosynthesis</keyword>
<keyword evidence="14 17" id="KW-0030">Aminoacyl-tRNA synthetase</keyword>
<dbReference type="GO" id="GO:0005737">
    <property type="term" value="C:cytoplasm"/>
    <property type="evidence" value="ECO:0007669"/>
    <property type="project" value="UniProtKB-SubCell"/>
</dbReference>
<dbReference type="FunFam" id="3.10.310.40:FF:000001">
    <property type="entry name" value="Alanine--tRNA ligase"/>
    <property type="match status" value="1"/>
</dbReference>
<evidence type="ECO:0000313" key="18">
    <source>
        <dbReference type="Proteomes" id="UP000579281"/>
    </source>
</evidence>
<dbReference type="SUPFAM" id="SSF50447">
    <property type="entry name" value="Translation proteins"/>
    <property type="match status" value="1"/>
</dbReference>
<dbReference type="Gene3D" id="3.10.310.40">
    <property type="match status" value="1"/>
</dbReference>
<dbReference type="GO" id="GO:0005524">
    <property type="term" value="F:ATP binding"/>
    <property type="evidence" value="ECO:0007669"/>
    <property type="project" value="UniProtKB-KW"/>
</dbReference>
<keyword evidence="6" id="KW-0820">tRNA-binding</keyword>
<dbReference type="AlphaFoldDB" id="A0A841L0H2"/>